<dbReference type="EMBL" id="JAFLVX010000031">
    <property type="protein sequence ID" value="MBO0477645.1"/>
    <property type="molecule type" value="Genomic_DNA"/>
</dbReference>
<sequence>MKAIRLFRTGSDKEAHFLKNMLNQHFLLTKKTGCVYSFIQDSSSSKDLVIEFIDKESFIRDSDLRSSFENQTTSYKKLFLAPFFVCYTYLQGENFANYSNEVSDDIQLDYLNYRDNQSKKIGLSIILLGILAWFFIEWLLKDWSGNAFTFTMLGLILLWFINLANNIYLSKKKDQLEIKLGKPTEMIFLTLNIAIRNIPKKPDITKLSYLGNWSFVNDNQNKQEYFFKLKTSLGREEVKTDISEFLGIPRESISISTPADLFGFRL</sequence>
<name>A0ABS3HVC1_9ENTE</name>
<evidence type="ECO:0000313" key="3">
    <source>
        <dbReference type="Proteomes" id="UP000664857"/>
    </source>
</evidence>
<evidence type="ECO:0000256" key="1">
    <source>
        <dbReference type="SAM" id="Phobius"/>
    </source>
</evidence>
<proteinExistence type="predicted"/>
<reference evidence="2 3" key="1">
    <citation type="submission" date="2021-03" db="EMBL/GenBank/DDBJ databases">
        <title>Enterococcal diversity collection.</title>
        <authorList>
            <person name="Gilmore M.S."/>
            <person name="Schwartzman J."/>
            <person name="Van Tyne D."/>
            <person name="Martin M."/>
            <person name="Earl A.M."/>
            <person name="Manson A.L."/>
            <person name="Straub T."/>
            <person name="Salamzade R."/>
            <person name="Saavedra J."/>
            <person name="Lebreton F."/>
            <person name="Prichula J."/>
            <person name="Schaufler K."/>
            <person name="Gaca A."/>
            <person name="Sgardioli B."/>
            <person name="Wagenaar J."/>
            <person name="Strong T."/>
        </authorList>
    </citation>
    <scope>NUCLEOTIDE SEQUENCE [LARGE SCALE GENOMIC DNA]</scope>
    <source>
        <strain evidence="2 3">DIV0080</strain>
    </source>
</reference>
<keyword evidence="1" id="KW-1133">Transmembrane helix</keyword>
<feature type="transmembrane region" description="Helical" evidence="1">
    <location>
        <begin position="121"/>
        <end position="140"/>
    </location>
</feature>
<organism evidence="2 3">
    <name type="scientific">Candidatus Vagococcus giribetii</name>
    <dbReference type="NCBI Taxonomy" id="2230876"/>
    <lineage>
        <taxon>Bacteria</taxon>
        <taxon>Bacillati</taxon>
        <taxon>Bacillota</taxon>
        <taxon>Bacilli</taxon>
        <taxon>Lactobacillales</taxon>
        <taxon>Enterococcaceae</taxon>
        <taxon>Vagococcus</taxon>
    </lineage>
</organism>
<dbReference type="Proteomes" id="UP000664857">
    <property type="component" value="Unassembled WGS sequence"/>
</dbReference>
<dbReference type="RefSeq" id="WP_206967807.1">
    <property type="nucleotide sequence ID" value="NZ_JAFLVX010000031.1"/>
</dbReference>
<feature type="transmembrane region" description="Helical" evidence="1">
    <location>
        <begin position="146"/>
        <end position="169"/>
    </location>
</feature>
<evidence type="ECO:0000313" key="2">
    <source>
        <dbReference type="EMBL" id="MBO0477645.1"/>
    </source>
</evidence>
<keyword evidence="3" id="KW-1185">Reference proteome</keyword>
<protein>
    <recommendedName>
        <fullName evidence="4">DUF2812 domain-containing protein</fullName>
    </recommendedName>
</protein>
<comment type="caution">
    <text evidence="2">The sequence shown here is derived from an EMBL/GenBank/DDBJ whole genome shotgun (WGS) entry which is preliminary data.</text>
</comment>
<keyword evidence="1" id="KW-0472">Membrane</keyword>
<evidence type="ECO:0008006" key="4">
    <source>
        <dbReference type="Google" id="ProtNLM"/>
    </source>
</evidence>
<accession>A0ABS3HVC1</accession>
<keyword evidence="1" id="KW-0812">Transmembrane</keyword>
<gene>
    <name evidence="2" type="ORF">DOK76_11215</name>
</gene>